<reference evidence="2 3" key="1">
    <citation type="submission" date="2020-07" db="EMBL/GenBank/DDBJ databases">
        <title>Sequencing the genomes of 1000 actinobacteria strains.</title>
        <authorList>
            <person name="Klenk H.-P."/>
        </authorList>
    </citation>
    <scope>NUCLEOTIDE SEQUENCE [LARGE SCALE GENOMIC DNA]</scope>
    <source>
        <strain evidence="2 3">DSM 19970</strain>
    </source>
</reference>
<gene>
    <name evidence="2" type="ORF">BKA03_001752</name>
</gene>
<feature type="region of interest" description="Disordered" evidence="1">
    <location>
        <begin position="174"/>
        <end position="193"/>
    </location>
</feature>
<name>A0A7Y9ZCE3_9MICO</name>
<dbReference type="Proteomes" id="UP000547973">
    <property type="component" value="Unassembled WGS sequence"/>
</dbReference>
<sequence length="211" mass="22718">MASELDKDARGRLRTLSKDNADDVARHLVMAGRLIDDDPELAYRHAQVALARGGRVDIVREAAAITAYATGRYAEALREFRTVVRLNGTTEHLPLMADCERGLGRPARVLELAASAEAASLVGDPKMEMQIVVAGARADMGEYDAALHALDSITGAGQEMAERVAEARLQIVGSLEPGGPKDGEYQESSTDVVDPLDDEVIVYDLEDDADE</sequence>
<dbReference type="RefSeq" id="WP_257020124.1">
    <property type="nucleotide sequence ID" value="NZ_JACBZO010000001.1"/>
</dbReference>
<dbReference type="Gene3D" id="1.25.40.10">
    <property type="entry name" value="Tetratricopeptide repeat domain"/>
    <property type="match status" value="1"/>
</dbReference>
<organism evidence="2 3">
    <name type="scientific">Demequina lutea</name>
    <dbReference type="NCBI Taxonomy" id="431489"/>
    <lineage>
        <taxon>Bacteria</taxon>
        <taxon>Bacillati</taxon>
        <taxon>Actinomycetota</taxon>
        <taxon>Actinomycetes</taxon>
        <taxon>Micrococcales</taxon>
        <taxon>Demequinaceae</taxon>
        <taxon>Demequina</taxon>
    </lineage>
</organism>
<keyword evidence="3" id="KW-1185">Reference proteome</keyword>
<dbReference type="EMBL" id="JACBZO010000001">
    <property type="protein sequence ID" value="NYI41633.1"/>
    <property type="molecule type" value="Genomic_DNA"/>
</dbReference>
<evidence type="ECO:0000313" key="3">
    <source>
        <dbReference type="Proteomes" id="UP000547973"/>
    </source>
</evidence>
<evidence type="ECO:0000313" key="2">
    <source>
        <dbReference type="EMBL" id="NYI41633.1"/>
    </source>
</evidence>
<comment type="caution">
    <text evidence="2">The sequence shown here is derived from an EMBL/GenBank/DDBJ whole genome shotgun (WGS) entry which is preliminary data.</text>
</comment>
<dbReference type="InterPro" id="IPR011990">
    <property type="entry name" value="TPR-like_helical_dom_sf"/>
</dbReference>
<dbReference type="AlphaFoldDB" id="A0A7Y9ZCE3"/>
<protein>
    <submittedName>
        <fullName evidence="2">Tetratricopeptide (TPR) repeat protein</fullName>
    </submittedName>
</protein>
<accession>A0A7Y9ZCE3</accession>
<proteinExistence type="predicted"/>
<evidence type="ECO:0000256" key="1">
    <source>
        <dbReference type="SAM" id="MobiDB-lite"/>
    </source>
</evidence>